<dbReference type="OMA" id="AGWEINA"/>
<dbReference type="Proteomes" id="UP000596661">
    <property type="component" value="Chromosome 4"/>
</dbReference>
<organism evidence="3 4">
    <name type="scientific">Cannabis sativa</name>
    <name type="common">Hemp</name>
    <name type="synonym">Marijuana</name>
    <dbReference type="NCBI Taxonomy" id="3483"/>
    <lineage>
        <taxon>Eukaryota</taxon>
        <taxon>Viridiplantae</taxon>
        <taxon>Streptophyta</taxon>
        <taxon>Embryophyta</taxon>
        <taxon>Tracheophyta</taxon>
        <taxon>Spermatophyta</taxon>
        <taxon>Magnoliopsida</taxon>
        <taxon>eudicotyledons</taxon>
        <taxon>Gunneridae</taxon>
        <taxon>Pentapetalae</taxon>
        <taxon>rosids</taxon>
        <taxon>fabids</taxon>
        <taxon>Rosales</taxon>
        <taxon>Cannabaceae</taxon>
        <taxon>Cannabis</taxon>
    </lineage>
</organism>
<feature type="domain" description="MATH" evidence="2">
    <location>
        <begin position="220"/>
        <end position="345"/>
    </location>
</feature>
<dbReference type="PANTHER" id="PTHR46162:SF9">
    <property type="entry name" value="MATH DOMAIN-CONTAINING PROTEIN"/>
    <property type="match status" value="1"/>
</dbReference>
<dbReference type="InterPro" id="IPR002083">
    <property type="entry name" value="MATH/TRAF_dom"/>
</dbReference>
<evidence type="ECO:0000313" key="3">
    <source>
        <dbReference type="EnsemblPlants" id="cds.evm.model.04.1659"/>
    </source>
</evidence>
<evidence type="ECO:0000313" key="4">
    <source>
        <dbReference type="Proteomes" id="UP000596661"/>
    </source>
</evidence>
<protein>
    <recommendedName>
        <fullName evidence="2">MATH domain-containing protein</fullName>
    </recommendedName>
</protein>
<dbReference type="AlphaFoldDB" id="A0A803PE04"/>
<evidence type="ECO:0000256" key="1">
    <source>
        <dbReference type="SAM" id="MobiDB-lite"/>
    </source>
</evidence>
<feature type="region of interest" description="Disordered" evidence="1">
    <location>
        <begin position="1"/>
        <end position="22"/>
    </location>
</feature>
<dbReference type="EMBL" id="UZAU01000397">
    <property type="status" value="NOT_ANNOTATED_CDS"/>
    <property type="molecule type" value="Genomic_DNA"/>
</dbReference>
<dbReference type="OrthoDB" id="1883087at2759"/>
<accession>A0A803PE04</accession>
<reference evidence="3" key="2">
    <citation type="submission" date="2021-03" db="UniProtKB">
        <authorList>
            <consortium name="EnsemblPlants"/>
        </authorList>
    </citation>
    <scope>IDENTIFICATION</scope>
</reference>
<dbReference type="Gene3D" id="2.60.210.10">
    <property type="entry name" value="Apoptosis, Tumor Necrosis Factor Receptor Associated Protein 2, Chain A"/>
    <property type="match status" value="2"/>
</dbReference>
<dbReference type="SMART" id="SM00061">
    <property type="entry name" value="MATH"/>
    <property type="match status" value="2"/>
</dbReference>
<dbReference type="EnsemblPlants" id="evm.model.04.1659">
    <property type="protein sequence ID" value="cds.evm.model.04.1659"/>
    <property type="gene ID" value="evm.TU.04.1659"/>
</dbReference>
<dbReference type="Pfam" id="PF22486">
    <property type="entry name" value="MATH_2"/>
    <property type="match status" value="2"/>
</dbReference>
<dbReference type="CDD" id="cd00121">
    <property type="entry name" value="MATH"/>
    <property type="match status" value="2"/>
</dbReference>
<dbReference type="Gramene" id="evm.model.04.1659">
    <property type="protein sequence ID" value="cds.evm.model.04.1659"/>
    <property type="gene ID" value="evm.TU.04.1659"/>
</dbReference>
<dbReference type="PANTHER" id="PTHR46162">
    <property type="entry name" value="TRAF-LIKE FAMILY PROTEIN"/>
    <property type="match status" value="1"/>
</dbReference>
<dbReference type="SUPFAM" id="SSF49599">
    <property type="entry name" value="TRAF domain-like"/>
    <property type="match status" value="2"/>
</dbReference>
<feature type="domain" description="MATH" evidence="2">
    <location>
        <begin position="68"/>
        <end position="200"/>
    </location>
</feature>
<dbReference type="PROSITE" id="PS50144">
    <property type="entry name" value="MATH"/>
    <property type="match status" value="2"/>
</dbReference>
<sequence>MTSRINRSLDQDSSSSSSAAEDGSQDVLSLLMGVFDDHNDETSPQVRAPYSCAHVSGSPSLHRRDVVPSHFLLKIESFASLSKSPITHYRSEFEAGGYNWEISIFPNGDKTNGGEDHISVFLRLIDTNLPIGWEVHAIFTFFLYDQIREQYVTSQDNANVLRFHAMKTKWSIIKYIDLKTFNDSSNGFLVNGSCAFGAEVFVVKNTIKGECLTMIEDPIKCTNTWKIGDFSAITQDRHASQPFFGGDYIWKIVIYPNGFGEGNGTNISLFLQLDTSSLPPNTKLFVNYVLRLKHQINGKDFEQKANNVFFSSNGWGFPTFMSLAKFKRLDNGFLLNDTCIIEAQFEVLGLIKQH</sequence>
<evidence type="ECO:0000259" key="2">
    <source>
        <dbReference type="PROSITE" id="PS50144"/>
    </source>
</evidence>
<reference evidence="3" key="1">
    <citation type="submission" date="2018-11" db="EMBL/GenBank/DDBJ databases">
        <authorList>
            <person name="Grassa J C."/>
        </authorList>
    </citation>
    <scope>NUCLEOTIDE SEQUENCE [LARGE SCALE GENOMIC DNA]</scope>
</reference>
<keyword evidence="4" id="KW-1185">Reference proteome</keyword>
<name>A0A803PE04_CANSA</name>
<proteinExistence type="predicted"/>
<feature type="compositionally biased region" description="Low complexity" evidence="1">
    <location>
        <begin position="11"/>
        <end position="22"/>
    </location>
</feature>
<dbReference type="InterPro" id="IPR008974">
    <property type="entry name" value="TRAF-like"/>
</dbReference>